<feature type="domain" description="Peptidoglycan binding-like" evidence="1">
    <location>
        <begin position="51"/>
        <end position="115"/>
    </location>
</feature>
<sequence length="119" mass="12641">MSRSHGSRITDAVDVDAAAPAASVTGNVSTSTPLTCGFYDGNSVVIKFGSSGEAVKEAQCILVKRDYDIGPFGIDGQYGQDTQAAVRAFQDHYNRLCKGRLAVDGEVGPKTWPALRAWC</sequence>
<name>A0ABQ2ZB01_9ACTN</name>
<dbReference type="SUPFAM" id="SSF47090">
    <property type="entry name" value="PGBD-like"/>
    <property type="match status" value="1"/>
</dbReference>
<dbReference type="RefSeq" id="WP_190025234.1">
    <property type="nucleotide sequence ID" value="NZ_BMUT01000019.1"/>
</dbReference>
<comment type="caution">
    <text evidence="2">The sequence shown here is derived from an EMBL/GenBank/DDBJ whole genome shotgun (WGS) entry which is preliminary data.</text>
</comment>
<accession>A0ABQ2ZB01</accession>
<gene>
    <name evidence="2" type="ORF">GCM10010324_63750</name>
</gene>
<evidence type="ECO:0000259" key="1">
    <source>
        <dbReference type="Pfam" id="PF01471"/>
    </source>
</evidence>
<evidence type="ECO:0000313" key="3">
    <source>
        <dbReference type="Proteomes" id="UP000659223"/>
    </source>
</evidence>
<dbReference type="InterPro" id="IPR036365">
    <property type="entry name" value="PGBD-like_sf"/>
</dbReference>
<dbReference type="EMBL" id="BMUT01000019">
    <property type="protein sequence ID" value="GGY08060.1"/>
    <property type="molecule type" value="Genomic_DNA"/>
</dbReference>
<dbReference type="InterPro" id="IPR002477">
    <property type="entry name" value="Peptidoglycan-bd-like"/>
</dbReference>
<proteinExistence type="predicted"/>
<dbReference type="InterPro" id="IPR036366">
    <property type="entry name" value="PGBDSf"/>
</dbReference>
<organism evidence="2 3">
    <name type="scientific">Streptomyces hiroshimensis</name>
    <dbReference type="NCBI Taxonomy" id="66424"/>
    <lineage>
        <taxon>Bacteria</taxon>
        <taxon>Bacillati</taxon>
        <taxon>Actinomycetota</taxon>
        <taxon>Actinomycetes</taxon>
        <taxon>Kitasatosporales</taxon>
        <taxon>Streptomycetaceae</taxon>
        <taxon>Streptomyces</taxon>
    </lineage>
</organism>
<dbReference type="Proteomes" id="UP000659223">
    <property type="component" value="Unassembled WGS sequence"/>
</dbReference>
<reference evidence="3" key="1">
    <citation type="journal article" date="2019" name="Int. J. Syst. Evol. Microbiol.">
        <title>The Global Catalogue of Microorganisms (GCM) 10K type strain sequencing project: providing services to taxonomists for standard genome sequencing and annotation.</title>
        <authorList>
            <consortium name="The Broad Institute Genomics Platform"/>
            <consortium name="The Broad Institute Genome Sequencing Center for Infectious Disease"/>
            <person name="Wu L."/>
            <person name="Ma J."/>
        </authorList>
    </citation>
    <scope>NUCLEOTIDE SEQUENCE [LARGE SCALE GENOMIC DNA]</scope>
    <source>
        <strain evidence="3">JCM 4586</strain>
    </source>
</reference>
<keyword evidence="3" id="KW-1185">Reference proteome</keyword>
<evidence type="ECO:0000313" key="2">
    <source>
        <dbReference type="EMBL" id="GGY08060.1"/>
    </source>
</evidence>
<dbReference type="Gene3D" id="1.10.101.10">
    <property type="entry name" value="PGBD-like superfamily/PGBD"/>
    <property type="match status" value="1"/>
</dbReference>
<dbReference type="Pfam" id="PF01471">
    <property type="entry name" value="PG_binding_1"/>
    <property type="match status" value="1"/>
</dbReference>
<protein>
    <recommendedName>
        <fullName evidence="1">Peptidoglycan binding-like domain-containing protein</fullName>
    </recommendedName>
</protein>